<name>A0AAE6ZD84_9BACT</name>
<evidence type="ECO:0000313" key="8">
    <source>
        <dbReference type="Proteomes" id="UP000502421"/>
    </source>
</evidence>
<dbReference type="RefSeq" id="WP_168802366.1">
    <property type="nucleotide sequence ID" value="NZ_CP051204.2"/>
</dbReference>
<feature type="transmembrane region" description="Helical" evidence="4">
    <location>
        <begin position="269"/>
        <end position="289"/>
    </location>
</feature>
<comment type="similarity">
    <text evidence="1">Belongs to the glycosyltransferase 2 family.</text>
</comment>
<evidence type="ECO:0000313" key="7">
    <source>
        <dbReference type="EMBL" id="QJB36577.1"/>
    </source>
</evidence>
<dbReference type="Proteomes" id="UP000502421">
    <property type="component" value="Chromosome"/>
</dbReference>
<evidence type="ECO:0000259" key="5">
    <source>
        <dbReference type="Pfam" id="PF00535"/>
    </source>
</evidence>
<dbReference type="PANTHER" id="PTHR43179:SF12">
    <property type="entry name" value="GALACTOFURANOSYLTRANSFERASE GLFT2"/>
    <property type="match status" value="1"/>
</dbReference>
<evidence type="ECO:0000256" key="2">
    <source>
        <dbReference type="ARBA" id="ARBA00022676"/>
    </source>
</evidence>
<keyword evidence="4" id="KW-0472">Membrane</keyword>
<reference evidence="6 9" key="2">
    <citation type="submission" date="2020-09" db="EMBL/GenBank/DDBJ databases">
        <authorList>
            <person name="Kittiwongwattana C."/>
        </authorList>
    </citation>
    <scope>NUCLEOTIDE SEQUENCE</scope>
    <source>
        <strain evidence="7 9">1303</strain>
        <strain evidence="6">1310</strain>
    </source>
</reference>
<dbReference type="GO" id="GO:0016757">
    <property type="term" value="F:glycosyltransferase activity"/>
    <property type="evidence" value="ECO:0007669"/>
    <property type="project" value="UniProtKB-KW"/>
</dbReference>
<dbReference type="KEGG" id="coy:HF329_01650"/>
<dbReference type="InterPro" id="IPR001173">
    <property type="entry name" value="Glyco_trans_2-like"/>
</dbReference>
<evidence type="ECO:0000256" key="4">
    <source>
        <dbReference type="SAM" id="Phobius"/>
    </source>
</evidence>
<dbReference type="EMBL" id="CP051205">
    <property type="protein sequence ID" value="QJB30080.1"/>
    <property type="molecule type" value="Genomic_DNA"/>
</dbReference>
<protein>
    <submittedName>
        <fullName evidence="6">Glycosyltransferase</fullName>
    </submittedName>
</protein>
<dbReference type="AlphaFoldDB" id="A0AAE6ZD84"/>
<proteinExistence type="inferred from homology"/>
<dbReference type="EMBL" id="CP051204">
    <property type="protein sequence ID" value="QJB36577.1"/>
    <property type="molecule type" value="Genomic_DNA"/>
</dbReference>
<evidence type="ECO:0000256" key="1">
    <source>
        <dbReference type="ARBA" id="ARBA00006739"/>
    </source>
</evidence>
<reference evidence="8 9" key="1">
    <citation type="submission" date="2020-04" db="EMBL/GenBank/DDBJ databases">
        <authorList>
            <person name="Kittiwongwattana C."/>
        </authorList>
    </citation>
    <scope>NUCLEOTIDE SEQUENCE [LARGE SCALE GENOMIC DNA]</scope>
    <source>
        <strain evidence="9">1303</strain>
        <strain evidence="8">1310</strain>
    </source>
</reference>
<dbReference type="Proteomes" id="UP000503144">
    <property type="component" value="Chromosome"/>
</dbReference>
<dbReference type="PANTHER" id="PTHR43179">
    <property type="entry name" value="RHAMNOSYLTRANSFERASE WBBL"/>
    <property type="match status" value="1"/>
</dbReference>
<keyword evidence="9" id="KW-1185">Reference proteome</keyword>
<accession>A0AAE6ZD84</accession>
<keyword evidence="4" id="KW-0812">Transmembrane</keyword>
<dbReference type="Pfam" id="PF00535">
    <property type="entry name" value="Glycos_transf_2"/>
    <property type="match status" value="1"/>
</dbReference>
<feature type="transmembrane region" description="Helical" evidence="4">
    <location>
        <begin position="301"/>
        <end position="321"/>
    </location>
</feature>
<evidence type="ECO:0000313" key="6">
    <source>
        <dbReference type="EMBL" id="QJB30080.1"/>
    </source>
</evidence>
<organism evidence="6 8">
    <name type="scientific">Chitinophaga oryzae</name>
    <dbReference type="NCBI Taxonomy" id="2725414"/>
    <lineage>
        <taxon>Bacteria</taxon>
        <taxon>Pseudomonadati</taxon>
        <taxon>Bacteroidota</taxon>
        <taxon>Chitinophagia</taxon>
        <taxon>Chitinophagales</taxon>
        <taxon>Chitinophagaceae</taxon>
        <taxon>Chitinophaga</taxon>
    </lineage>
</organism>
<keyword evidence="3" id="KW-0808">Transferase</keyword>
<sequence>MKQNIKISVIIPTWRRPSLLTDCLHALSLQYFPVDHFEVIVVSDGDDPDTAAAIRSWQGTSPLQLQYLQLPAKGGPAAARNMGWQNAIGQLVAFTDDDCQPEPGWLESLWCRHRITKAPVAYTGKVVVPLPAEKAITDHVRNTAHLALADFITANCACTRDALLLTGGFDEQFTMAWREDSDLEFKLLQQHIPIQYVPAAVVRHPVRPTRWGSSMRDQRKGAFNALLHRKHPELYHERIGQAPPPLYYAMVLSLIAAIGSAAAGHPAMALFFLVLWVIAWLYFTSRRLTGTSHSLSHISEMLITSAAIPFLSVYWHIYGMIKYRSFFV</sequence>
<evidence type="ECO:0000256" key="3">
    <source>
        <dbReference type="ARBA" id="ARBA00022679"/>
    </source>
</evidence>
<dbReference type="Gene3D" id="3.90.550.10">
    <property type="entry name" value="Spore Coat Polysaccharide Biosynthesis Protein SpsA, Chain A"/>
    <property type="match status" value="1"/>
</dbReference>
<feature type="domain" description="Glycosyltransferase 2-like" evidence="5">
    <location>
        <begin position="8"/>
        <end position="110"/>
    </location>
</feature>
<dbReference type="InterPro" id="IPR029044">
    <property type="entry name" value="Nucleotide-diphossugar_trans"/>
</dbReference>
<dbReference type="CDD" id="cd00761">
    <property type="entry name" value="Glyco_tranf_GTA_type"/>
    <property type="match status" value="1"/>
</dbReference>
<gene>
    <name evidence="7" type="ORF">HF324_01355</name>
    <name evidence="6" type="ORF">HF329_01650</name>
</gene>
<evidence type="ECO:0000313" key="9">
    <source>
        <dbReference type="Proteomes" id="UP000503144"/>
    </source>
</evidence>
<dbReference type="SUPFAM" id="SSF53448">
    <property type="entry name" value="Nucleotide-diphospho-sugar transferases"/>
    <property type="match status" value="1"/>
</dbReference>
<keyword evidence="4" id="KW-1133">Transmembrane helix</keyword>
<keyword evidence="2" id="KW-0328">Glycosyltransferase</keyword>